<evidence type="ECO:0000313" key="3">
    <source>
        <dbReference type="Proteomes" id="UP000703269"/>
    </source>
</evidence>
<dbReference type="OrthoDB" id="3022201at2759"/>
<gene>
    <name evidence="2" type="ORF">PsYK624_061160</name>
</gene>
<feature type="region of interest" description="Disordered" evidence="1">
    <location>
        <begin position="24"/>
        <end position="46"/>
    </location>
</feature>
<name>A0A9P3LBZ8_9APHY</name>
<accession>A0A9P3LBZ8</accession>
<evidence type="ECO:0000256" key="1">
    <source>
        <dbReference type="SAM" id="MobiDB-lite"/>
    </source>
</evidence>
<comment type="caution">
    <text evidence="2">The sequence shown here is derived from an EMBL/GenBank/DDBJ whole genome shotgun (WGS) entry which is preliminary data.</text>
</comment>
<dbReference type="EMBL" id="BPQB01000015">
    <property type="protein sequence ID" value="GJE89996.1"/>
    <property type="molecule type" value="Genomic_DNA"/>
</dbReference>
<sequence length="133" mass="15334">MARLITLAQSHWTAYKNLMHEEWPPGRIEDSQSSSMTGEGEQTHDLSIAWTNPAQSQLVRLPNDPRFNGDPRAWHEREVREYAKRYVPEANRARIRKPVHSGGVDPTESWHITVTYKKNNRDLAICHVYTATA</sequence>
<evidence type="ECO:0000313" key="2">
    <source>
        <dbReference type="EMBL" id="GJE89996.1"/>
    </source>
</evidence>
<organism evidence="2 3">
    <name type="scientific">Phanerochaete sordida</name>
    <dbReference type="NCBI Taxonomy" id="48140"/>
    <lineage>
        <taxon>Eukaryota</taxon>
        <taxon>Fungi</taxon>
        <taxon>Dikarya</taxon>
        <taxon>Basidiomycota</taxon>
        <taxon>Agaricomycotina</taxon>
        <taxon>Agaricomycetes</taxon>
        <taxon>Polyporales</taxon>
        <taxon>Phanerochaetaceae</taxon>
        <taxon>Phanerochaete</taxon>
    </lineage>
</organism>
<dbReference type="Proteomes" id="UP000703269">
    <property type="component" value="Unassembled WGS sequence"/>
</dbReference>
<proteinExistence type="predicted"/>
<dbReference type="AlphaFoldDB" id="A0A9P3LBZ8"/>
<protein>
    <submittedName>
        <fullName evidence="2">Uncharacterized protein</fullName>
    </submittedName>
</protein>
<keyword evidence="3" id="KW-1185">Reference proteome</keyword>
<reference evidence="2 3" key="1">
    <citation type="submission" date="2021-08" db="EMBL/GenBank/DDBJ databases">
        <title>Draft Genome Sequence of Phanerochaete sordida strain YK-624.</title>
        <authorList>
            <person name="Mori T."/>
            <person name="Dohra H."/>
            <person name="Suzuki T."/>
            <person name="Kawagishi H."/>
            <person name="Hirai H."/>
        </authorList>
    </citation>
    <scope>NUCLEOTIDE SEQUENCE [LARGE SCALE GENOMIC DNA]</scope>
    <source>
        <strain evidence="2 3">YK-624</strain>
    </source>
</reference>